<dbReference type="Gene3D" id="3.60.110.10">
    <property type="entry name" value="Carbon-nitrogen hydrolase"/>
    <property type="match status" value="1"/>
</dbReference>
<comment type="caution">
    <text evidence="1">The sequence shown here is derived from an EMBL/GenBank/DDBJ whole genome shotgun (WGS) entry which is preliminary data.</text>
</comment>
<dbReference type="GO" id="GO:0006541">
    <property type="term" value="P:glutamine metabolic process"/>
    <property type="evidence" value="ECO:0007669"/>
    <property type="project" value="TreeGrafter"/>
</dbReference>
<dbReference type="SUPFAM" id="SSF56317">
    <property type="entry name" value="Carbon-nitrogen hydrolase"/>
    <property type="match status" value="1"/>
</dbReference>
<dbReference type="PANTHER" id="PTHR23088">
    <property type="entry name" value="NITRILASE-RELATED"/>
    <property type="match status" value="1"/>
</dbReference>
<dbReference type="InterPro" id="IPR036526">
    <property type="entry name" value="C-N_Hydrolase_sf"/>
</dbReference>
<sequence length="75" mass="8385">MAGISSARDTGASYVSYGNSIVTSPWGDIISRFDETESSTVTEINLNETERIRRQLPLLKGLRTDVYELVYKKGK</sequence>
<dbReference type="PANTHER" id="PTHR23088:SF30">
    <property type="entry name" value="OMEGA-AMIDASE NIT2"/>
    <property type="match status" value="1"/>
</dbReference>
<proteinExistence type="predicted"/>
<evidence type="ECO:0008006" key="2">
    <source>
        <dbReference type="Google" id="ProtNLM"/>
    </source>
</evidence>
<reference evidence="1" key="1">
    <citation type="submission" date="2019-08" db="EMBL/GenBank/DDBJ databases">
        <authorList>
            <person name="Kucharzyk K."/>
            <person name="Murdoch R.W."/>
            <person name="Higgins S."/>
            <person name="Loffler F."/>
        </authorList>
    </citation>
    <scope>NUCLEOTIDE SEQUENCE</scope>
</reference>
<name>A0A645HQG6_9ZZZZ</name>
<dbReference type="GO" id="GO:0005739">
    <property type="term" value="C:mitochondrion"/>
    <property type="evidence" value="ECO:0007669"/>
    <property type="project" value="TreeGrafter"/>
</dbReference>
<dbReference type="AlphaFoldDB" id="A0A645HQG6"/>
<protein>
    <recommendedName>
        <fullName evidence="2">CN hydrolase domain-containing protein</fullName>
    </recommendedName>
</protein>
<dbReference type="EMBL" id="VSSQ01098267">
    <property type="protein sequence ID" value="MPN41305.1"/>
    <property type="molecule type" value="Genomic_DNA"/>
</dbReference>
<gene>
    <name evidence="1" type="ORF">SDC9_188848</name>
</gene>
<dbReference type="GO" id="GO:0006107">
    <property type="term" value="P:oxaloacetate metabolic process"/>
    <property type="evidence" value="ECO:0007669"/>
    <property type="project" value="TreeGrafter"/>
</dbReference>
<organism evidence="1">
    <name type="scientific">bioreactor metagenome</name>
    <dbReference type="NCBI Taxonomy" id="1076179"/>
    <lineage>
        <taxon>unclassified sequences</taxon>
        <taxon>metagenomes</taxon>
        <taxon>ecological metagenomes</taxon>
    </lineage>
</organism>
<evidence type="ECO:0000313" key="1">
    <source>
        <dbReference type="EMBL" id="MPN41305.1"/>
    </source>
</evidence>
<dbReference type="GO" id="GO:0050152">
    <property type="term" value="F:omega-amidase activity"/>
    <property type="evidence" value="ECO:0007669"/>
    <property type="project" value="TreeGrafter"/>
</dbReference>
<dbReference type="GO" id="GO:0006528">
    <property type="term" value="P:asparagine metabolic process"/>
    <property type="evidence" value="ECO:0007669"/>
    <property type="project" value="TreeGrafter"/>
</dbReference>
<accession>A0A645HQG6</accession>